<keyword evidence="4 7" id="KW-1133">Transmembrane helix</keyword>
<evidence type="ECO:0000256" key="3">
    <source>
        <dbReference type="ARBA" id="ARBA00022927"/>
    </source>
</evidence>
<dbReference type="HAMAP" id="MF_00902">
    <property type="entry name" value="TatC"/>
    <property type="match status" value="1"/>
</dbReference>
<keyword evidence="7" id="KW-0813">Transport</keyword>
<dbReference type="Proteomes" id="UP000198122">
    <property type="component" value="Unassembled WGS sequence"/>
</dbReference>
<evidence type="ECO:0000313" key="9">
    <source>
        <dbReference type="Proteomes" id="UP000198122"/>
    </source>
</evidence>
<keyword evidence="6 7" id="KW-0472">Membrane</keyword>
<dbReference type="GO" id="GO:0033281">
    <property type="term" value="C:TAT protein transport complex"/>
    <property type="evidence" value="ECO:0007669"/>
    <property type="project" value="UniProtKB-UniRule"/>
</dbReference>
<evidence type="ECO:0000256" key="2">
    <source>
        <dbReference type="ARBA" id="ARBA00022692"/>
    </source>
</evidence>
<feature type="transmembrane region" description="Helical" evidence="7">
    <location>
        <begin position="203"/>
        <end position="223"/>
    </location>
</feature>
<comment type="function">
    <text evidence="7">Part of the twin-arginine translocation (Tat) system that transports large folded proteins containing a characteristic twin-arginine motif in their signal peptide across membranes. Together with TatB, TatC is part of a receptor directly interacting with Tat signal peptides.</text>
</comment>
<gene>
    <name evidence="7" type="primary">tatC</name>
    <name evidence="8" type="ORF">SAMN05445756_0178</name>
</gene>
<keyword evidence="3 7" id="KW-0653">Protein transport</keyword>
<feature type="transmembrane region" description="Helical" evidence="7">
    <location>
        <begin position="229"/>
        <end position="248"/>
    </location>
</feature>
<proteinExistence type="inferred from homology"/>
<feature type="transmembrane region" description="Helical" evidence="7">
    <location>
        <begin position="30"/>
        <end position="48"/>
    </location>
</feature>
<keyword evidence="7" id="KW-1003">Cell membrane</keyword>
<feature type="transmembrane region" description="Helical" evidence="7">
    <location>
        <begin position="122"/>
        <end position="144"/>
    </location>
</feature>
<dbReference type="GO" id="GO:0065002">
    <property type="term" value="P:intracellular protein transmembrane transport"/>
    <property type="evidence" value="ECO:0007669"/>
    <property type="project" value="TreeGrafter"/>
</dbReference>
<protein>
    <recommendedName>
        <fullName evidence="7">Sec-independent protein translocase protein TatC</fullName>
    </recommendedName>
</protein>
<evidence type="ECO:0000313" key="8">
    <source>
        <dbReference type="EMBL" id="SNC59967.1"/>
    </source>
</evidence>
<sequence>MPKVPFSDKAKNPEGRMALMDHVREFRTRLLISAAAVFIGLCVGWYYYTPVAEYLMAPVVEVAKQRNQDLSVNYGATGVTQPFTIKMKVAFFVGIIISSPIWLWQAWAFILPGLYPREKKIALGYFFAAVPMFIAGCALAAWALPTAVETLLGTFIPDGGSNLTAAEPYFAFVGNFILWFGVAFLLPVIMVGINHAGLMSGRLMLRSWRWAVVLVLVFAALAAPDPASMITLTIPMMMLYFVACGIAVTRDKHRAKKRPEYLDTDPDVASAL</sequence>
<keyword evidence="2 7" id="KW-0812">Transmembrane</keyword>
<evidence type="ECO:0000256" key="7">
    <source>
        <dbReference type="HAMAP-Rule" id="MF_00902"/>
    </source>
</evidence>
<accession>A0A212T1Q2</accession>
<feature type="transmembrane region" description="Helical" evidence="7">
    <location>
        <begin position="89"/>
        <end position="110"/>
    </location>
</feature>
<keyword evidence="9" id="KW-1185">Reference proteome</keyword>
<name>A0A212T1Q2_9MICO</name>
<dbReference type="GO" id="GO:0043953">
    <property type="term" value="P:protein transport by the Tat complex"/>
    <property type="evidence" value="ECO:0007669"/>
    <property type="project" value="UniProtKB-UniRule"/>
</dbReference>
<dbReference type="PRINTS" id="PR01840">
    <property type="entry name" value="TATCFAMILY"/>
</dbReference>
<evidence type="ECO:0000256" key="4">
    <source>
        <dbReference type="ARBA" id="ARBA00022989"/>
    </source>
</evidence>
<dbReference type="AlphaFoldDB" id="A0A212T1Q2"/>
<dbReference type="GO" id="GO:0009977">
    <property type="term" value="F:proton motive force dependent protein transmembrane transporter activity"/>
    <property type="evidence" value="ECO:0007669"/>
    <property type="project" value="TreeGrafter"/>
</dbReference>
<comment type="subcellular location">
    <subcellularLocation>
        <location evidence="7">Cell membrane</location>
        <topology evidence="7">Multi-pass membrane protein</topology>
    </subcellularLocation>
    <subcellularLocation>
        <location evidence="1">Membrane</location>
        <topology evidence="1">Multi-pass membrane protein</topology>
    </subcellularLocation>
</comment>
<dbReference type="NCBIfam" id="TIGR00945">
    <property type="entry name" value="tatC"/>
    <property type="match status" value="1"/>
</dbReference>
<keyword evidence="5 7" id="KW-0811">Translocation</keyword>
<reference evidence="8 9" key="1">
    <citation type="submission" date="2017-06" db="EMBL/GenBank/DDBJ databases">
        <authorList>
            <person name="Kim H.J."/>
            <person name="Triplett B.A."/>
        </authorList>
    </citation>
    <scope>NUCLEOTIDE SEQUENCE [LARGE SCALE GENOMIC DNA]</scope>
    <source>
        <strain evidence="8 9">DSM 22179</strain>
    </source>
</reference>
<evidence type="ECO:0000256" key="6">
    <source>
        <dbReference type="ARBA" id="ARBA00023136"/>
    </source>
</evidence>
<dbReference type="RefSeq" id="WP_143469441.1">
    <property type="nucleotide sequence ID" value="NZ_FYEZ01000001.1"/>
</dbReference>
<evidence type="ECO:0000256" key="5">
    <source>
        <dbReference type="ARBA" id="ARBA00023010"/>
    </source>
</evidence>
<dbReference type="PANTHER" id="PTHR30371">
    <property type="entry name" value="SEC-INDEPENDENT PROTEIN TRANSLOCASE PROTEIN TATC"/>
    <property type="match status" value="1"/>
</dbReference>
<feature type="transmembrane region" description="Helical" evidence="7">
    <location>
        <begin position="169"/>
        <end position="191"/>
    </location>
</feature>
<dbReference type="OrthoDB" id="9777044at2"/>
<dbReference type="EMBL" id="FYEZ01000001">
    <property type="protein sequence ID" value="SNC59967.1"/>
    <property type="molecule type" value="Genomic_DNA"/>
</dbReference>
<organism evidence="8 9">
    <name type="scientific">Kytococcus aerolatus</name>
    <dbReference type="NCBI Taxonomy" id="592308"/>
    <lineage>
        <taxon>Bacteria</taxon>
        <taxon>Bacillati</taxon>
        <taxon>Actinomycetota</taxon>
        <taxon>Actinomycetes</taxon>
        <taxon>Micrococcales</taxon>
        <taxon>Kytococcaceae</taxon>
        <taxon>Kytococcus</taxon>
    </lineage>
</organism>
<comment type="similarity">
    <text evidence="7">Belongs to the TatC family.</text>
</comment>
<dbReference type="PANTHER" id="PTHR30371:SF0">
    <property type="entry name" value="SEC-INDEPENDENT PROTEIN TRANSLOCASE PROTEIN TATC, CHLOROPLASTIC-RELATED"/>
    <property type="match status" value="1"/>
</dbReference>
<evidence type="ECO:0000256" key="1">
    <source>
        <dbReference type="ARBA" id="ARBA00004141"/>
    </source>
</evidence>
<dbReference type="InterPro" id="IPR002033">
    <property type="entry name" value="TatC"/>
</dbReference>
<comment type="subunit">
    <text evidence="7">The Tat system comprises two distinct complexes: a TatABC complex, containing multiple copies of TatA, TatB and TatC subunits, and a separate TatA complex, containing only TatA subunits. Substrates initially bind to the TatABC complex, which probably triggers association of the separate TatA complex to form the active translocon.</text>
</comment>
<dbReference type="Pfam" id="PF00902">
    <property type="entry name" value="TatC"/>
    <property type="match status" value="1"/>
</dbReference>